<name>D8TV60_VOLCA</name>
<gene>
    <name evidence="4" type="ORF">VOLCADRAFT_90829</name>
</gene>
<dbReference type="STRING" id="3068.D8TV60"/>
<feature type="transmembrane region" description="Helical" evidence="2">
    <location>
        <begin position="126"/>
        <end position="143"/>
    </location>
</feature>
<dbReference type="GeneID" id="9619865"/>
<keyword evidence="2" id="KW-1133">Transmembrane helix</keyword>
<protein>
    <recommendedName>
        <fullName evidence="3">Serine aminopeptidase S33 domain-containing protein</fullName>
    </recommendedName>
</protein>
<dbReference type="KEGG" id="vcn:VOLCADRAFT_90829"/>
<keyword evidence="2" id="KW-0812">Transmembrane</keyword>
<evidence type="ECO:0000313" key="4">
    <source>
        <dbReference type="EMBL" id="EFJ48521.1"/>
    </source>
</evidence>
<evidence type="ECO:0000256" key="2">
    <source>
        <dbReference type="SAM" id="Phobius"/>
    </source>
</evidence>
<sequence length="880" mass="91257">MNVFSELRRASTARTRALGGLVNAKSTIAPGKRLATCKLARPKTKCSRQNVFQVLVDGSSATIPVPGARRRQRNARHGARLMPRPGVPFPATSVGSTSPATSVSGSEQDLTVDLDYAPSLGPLREVLCVLAPVLLVALLYVATGHLHYGLWPANLASIVLAAALASLARSVWLEKAYKARERAFAALGDPDSRFRPFTSAAAGGARGGVQQLVVHVKVKVGDLNSPTIGNDGAESDGAPADDGSMGDDAHGGGTRAGGAGAPEDSLDAPASQGGNAVTAVHCYHGFGANLGSYKRVQEEMAAALRGVVTAHDMPGFGLTQRPSDISSYFLTFNGRLGRFVMDYELQQLGLIPPGEAVQGQRQFNSTAAYGDICRRTGGPVAAFARRDPKHQLQLEKAPGETSASPKLPRFGTGTSVPSASVAAPGAVGPDGDPLTGEVLMKVASAEAASPDSSGERVVAQQHRCEDRGEGQTKQAARVAQTRAIKRILIGHSLGGACASLEAVANPDDLAGLVLVAPAVIALPGPEYQAVTLSPDRPSGESLGTAEAAAAEQLRTAHARAAAHLGSEPIGTHVTDPPEVRRLYPVGPMPGGPGSGFVTSGNSAGAGDCKTSRGERGGVRAGTLLRAARMLLVALASLALMTVLRLLAPVITLLLRSLVRRRTFWVKGLQQAYYNPGAVTQDIVDSYRLPQLVSGWESGMVNFLLARLTRPNGSLQTLLRQASKILEPASTSAALAATAAAASALAKRSAATARELSRSSSSASAAASASTFSSSSAASSFSTSPRDDDGSTVVGNDKVDEVEGDGDLATRLAALVASRGLPVLIIHGLYDRLVPASNSQRLARMLPGCELVLLDRCGHMPQEELPQLFVNLVAEFAARLP</sequence>
<accession>D8TV60</accession>
<evidence type="ECO:0000313" key="5">
    <source>
        <dbReference type="Proteomes" id="UP000001058"/>
    </source>
</evidence>
<reference evidence="4 5" key="1">
    <citation type="journal article" date="2010" name="Science">
        <title>Genomic analysis of organismal complexity in the multicellular green alga Volvox carteri.</title>
        <authorList>
            <person name="Prochnik S.E."/>
            <person name="Umen J."/>
            <person name="Nedelcu A.M."/>
            <person name="Hallmann A."/>
            <person name="Miller S.M."/>
            <person name="Nishii I."/>
            <person name="Ferris P."/>
            <person name="Kuo A."/>
            <person name="Mitros T."/>
            <person name="Fritz-Laylin L.K."/>
            <person name="Hellsten U."/>
            <person name="Chapman J."/>
            <person name="Simakov O."/>
            <person name="Rensing S.A."/>
            <person name="Terry A."/>
            <person name="Pangilinan J."/>
            <person name="Kapitonov V."/>
            <person name="Jurka J."/>
            <person name="Salamov A."/>
            <person name="Shapiro H."/>
            <person name="Schmutz J."/>
            <person name="Grimwood J."/>
            <person name="Lindquist E."/>
            <person name="Lucas S."/>
            <person name="Grigoriev I.V."/>
            <person name="Schmitt R."/>
            <person name="Kirk D."/>
            <person name="Rokhsar D.S."/>
        </authorList>
    </citation>
    <scope>NUCLEOTIDE SEQUENCE [LARGE SCALE GENOMIC DNA]</scope>
    <source>
        <strain evidence="5">f. Nagariensis / Eve</strain>
    </source>
</reference>
<keyword evidence="2" id="KW-0472">Membrane</keyword>
<proteinExistence type="predicted"/>
<feature type="compositionally biased region" description="Polar residues" evidence="1">
    <location>
        <begin position="93"/>
        <end position="105"/>
    </location>
</feature>
<dbReference type="InParanoid" id="D8TV60"/>
<feature type="region of interest" description="Disordered" evidence="1">
    <location>
        <begin position="225"/>
        <end position="272"/>
    </location>
</feature>
<feature type="compositionally biased region" description="Gly residues" evidence="1">
    <location>
        <begin position="251"/>
        <end position="260"/>
    </location>
</feature>
<feature type="transmembrane region" description="Helical" evidence="2">
    <location>
        <begin position="629"/>
        <end position="654"/>
    </location>
</feature>
<feature type="domain" description="Serine aminopeptidase S33" evidence="3">
    <location>
        <begin position="479"/>
        <end position="520"/>
    </location>
</feature>
<organism evidence="5">
    <name type="scientific">Volvox carteri f. nagariensis</name>
    <dbReference type="NCBI Taxonomy" id="3068"/>
    <lineage>
        <taxon>Eukaryota</taxon>
        <taxon>Viridiplantae</taxon>
        <taxon>Chlorophyta</taxon>
        <taxon>core chlorophytes</taxon>
        <taxon>Chlorophyceae</taxon>
        <taxon>CS clade</taxon>
        <taxon>Chlamydomonadales</taxon>
        <taxon>Volvocaceae</taxon>
        <taxon>Volvox</taxon>
    </lineage>
</organism>
<evidence type="ECO:0000259" key="3">
    <source>
        <dbReference type="Pfam" id="PF12146"/>
    </source>
</evidence>
<feature type="compositionally biased region" description="Basic residues" evidence="1">
    <location>
        <begin position="68"/>
        <end position="79"/>
    </location>
</feature>
<dbReference type="Gene3D" id="3.40.50.1820">
    <property type="entry name" value="alpha/beta hydrolase"/>
    <property type="match status" value="3"/>
</dbReference>
<feature type="transmembrane region" description="Helical" evidence="2">
    <location>
        <begin position="149"/>
        <end position="172"/>
    </location>
</feature>
<feature type="region of interest" description="Disordered" evidence="1">
    <location>
        <begin position="590"/>
        <end position="614"/>
    </location>
</feature>
<dbReference type="OrthoDB" id="19657at2759"/>
<dbReference type="InterPro" id="IPR022742">
    <property type="entry name" value="Hydrolase_4"/>
</dbReference>
<dbReference type="eggNOG" id="KOG1454">
    <property type="taxonomic scope" value="Eukaryota"/>
</dbReference>
<dbReference type="Proteomes" id="UP000001058">
    <property type="component" value="Unassembled WGS sequence"/>
</dbReference>
<feature type="compositionally biased region" description="Low complexity" evidence="1">
    <location>
        <begin position="774"/>
        <end position="783"/>
    </location>
</feature>
<dbReference type="PANTHER" id="PTHR43689:SF1">
    <property type="entry name" value="ALPHA_BETA-HYDROLASES SUPERFAMILY PROTEIN"/>
    <property type="match status" value="1"/>
</dbReference>
<feature type="region of interest" description="Disordered" evidence="1">
    <location>
        <begin position="774"/>
        <end position="799"/>
    </location>
</feature>
<keyword evidence="5" id="KW-1185">Reference proteome</keyword>
<dbReference type="AlphaFoldDB" id="D8TV60"/>
<dbReference type="InterPro" id="IPR029058">
    <property type="entry name" value="AB_hydrolase_fold"/>
</dbReference>
<feature type="region of interest" description="Disordered" evidence="1">
    <location>
        <begin position="394"/>
        <end position="415"/>
    </location>
</feature>
<dbReference type="PANTHER" id="PTHR43689">
    <property type="entry name" value="HYDROLASE"/>
    <property type="match status" value="1"/>
</dbReference>
<feature type="region of interest" description="Disordered" evidence="1">
    <location>
        <begin position="67"/>
        <end position="105"/>
    </location>
</feature>
<dbReference type="Pfam" id="PF12146">
    <property type="entry name" value="Hydrolase_4"/>
    <property type="match status" value="1"/>
</dbReference>
<dbReference type="EMBL" id="GL378339">
    <property type="protein sequence ID" value="EFJ48521.1"/>
    <property type="molecule type" value="Genomic_DNA"/>
</dbReference>
<dbReference type="SUPFAM" id="SSF53474">
    <property type="entry name" value="alpha/beta-Hydrolases"/>
    <property type="match status" value="2"/>
</dbReference>
<dbReference type="RefSeq" id="XP_002950320.1">
    <property type="nucleotide sequence ID" value="XM_002950274.1"/>
</dbReference>
<evidence type="ECO:0000256" key="1">
    <source>
        <dbReference type="SAM" id="MobiDB-lite"/>
    </source>
</evidence>